<feature type="domain" description="K Homology" evidence="2">
    <location>
        <begin position="73"/>
        <end position="176"/>
    </location>
</feature>
<dbReference type="SMART" id="SM00322">
    <property type="entry name" value="KH"/>
    <property type="match status" value="3"/>
</dbReference>
<reference evidence="3 4" key="1">
    <citation type="submission" date="2017-12" db="EMBL/GenBank/DDBJ databases">
        <title>Genome Sequence of a Multidrug-Resistant Candida haemulonii Isolate from a Patient with Chronic Leg Ulcers in Israel.</title>
        <authorList>
            <person name="Chow N.A."/>
            <person name="Gade L."/>
            <person name="Batra D."/>
            <person name="Rowe L.A."/>
            <person name="Ben-Ami R."/>
            <person name="Loparev V.N."/>
            <person name="Litvintseva A.P."/>
        </authorList>
    </citation>
    <scope>NUCLEOTIDE SEQUENCE [LARGE SCALE GENOMIC DNA]</scope>
    <source>
        <strain evidence="3 4">B11899</strain>
    </source>
</reference>
<dbReference type="RefSeq" id="XP_025340181.1">
    <property type="nucleotide sequence ID" value="XM_025485250.1"/>
</dbReference>
<dbReference type="CDD" id="cd00105">
    <property type="entry name" value="KH-I"/>
    <property type="match status" value="1"/>
</dbReference>
<dbReference type="InterPro" id="IPR036612">
    <property type="entry name" value="KH_dom_type_1_sf"/>
</dbReference>
<protein>
    <recommendedName>
        <fullName evidence="2">K Homology domain-containing protein</fullName>
    </recommendedName>
</protein>
<evidence type="ECO:0000313" key="4">
    <source>
        <dbReference type="Proteomes" id="UP000244309"/>
    </source>
</evidence>
<dbReference type="VEuPathDB" id="FungiDB:CXQ85_001542"/>
<comment type="caution">
    <text evidence="3">The sequence shown here is derived from an EMBL/GenBank/DDBJ whole genome shotgun (WGS) entry which is preliminary data.</text>
</comment>
<dbReference type="Gene3D" id="3.30.1370.10">
    <property type="entry name" value="K Homology domain, type 1"/>
    <property type="match status" value="2"/>
</dbReference>
<dbReference type="Proteomes" id="UP000244309">
    <property type="component" value="Unassembled WGS sequence"/>
</dbReference>
<dbReference type="EMBL" id="PKFO01000001">
    <property type="protein sequence ID" value="PVH19241.1"/>
    <property type="molecule type" value="Genomic_DNA"/>
</dbReference>
<dbReference type="SUPFAM" id="SSF54791">
    <property type="entry name" value="Eukaryotic type KH-domain (KH-domain type I)"/>
    <property type="match status" value="2"/>
</dbReference>
<organism evidence="3 4">
    <name type="scientific">Candidozyma haemuli</name>
    <dbReference type="NCBI Taxonomy" id="45357"/>
    <lineage>
        <taxon>Eukaryota</taxon>
        <taxon>Fungi</taxon>
        <taxon>Dikarya</taxon>
        <taxon>Ascomycota</taxon>
        <taxon>Saccharomycotina</taxon>
        <taxon>Pichiomycetes</taxon>
        <taxon>Metschnikowiaceae</taxon>
        <taxon>Candidozyma</taxon>
    </lineage>
</organism>
<dbReference type="OrthoDB" id="10027144at2759"/>
<dbReference type="GeneID" id="37006873"/>
<dbReference type="STRING" id="45357.A0A2V1AQK0"/>
<proteinExistence type="predicted"/>
<name>A0A2V1AQK0_9ASCO</name>
<sequence>MDYAPRNEVFSLGKNTNLSLSSSQLGGIIKSIERTSSAKIRCSTRGGTRNFMIHGFPKAIERAKELLEEETSKPTKLDFEIPARVRYYVVGNKGYMVKEIAKKHDVSIWVGKEKFDLMPDRLEKPEVPKVDTPYVTFVDDGADIVIDRYPKMVSVTIKGRPENCEEAEEEILKIVDCSIDTKGVVIAIPHGLYAFTRHIQSKIFQLHANADLHLDFSSDKRIALSGSKYRFDEYYNDLKAIVAQVQRKVRVCDITVPDWMIRHMPFGTNPYYTFSSDDKIFARYSRESSTLTIVSDKEETMLRAKQRVEEKLAEYRSVSIDLNDFDHLYDIEKDLDVKFHLPWYRSDEIDDQILEVVGKSEISLEHAINKLKEIIIPRDQVVVIDDIDIMLQPQAETILMKVLGDRLEFVSLDDFFYIMCFSPSDKHRLTPANNSLNELRTLQQTSYKGVVLPFPSSDQKYLTTPSNFLSSIYDGVEETISNPQYPFPRIELYSNGKDTLNDELYVFGKSHEVDRVASNINHLRKDLESFKKVGFFTKTIKVPSCYLTALIGTKRKCFKEIKEKFKVGIQIHDVGEFNRSSSNFPDESMETPLTLAGIKHNVLATENYLSDKLNKLRNEKLEAFSVTDDSTYHIQAEIYNTTPFEIRILERLLDVKVWFYCPGRYYPRPTTADEINIVGSPEAIAEAKRQLMTIYKI</sequence>
<evidence type="ECO:0000256" key="1">
    <source>
        <dbReference type="PROSITE-ProRule" id="PRU00117"/>
    </source>
</evidence>
<dbReference type="AlphaFoldDB" id="A0A2V1AQK0"/>
<dbReference type="GO" id="GO:0003723">
    <property type="term" value="F:RNA binding"/>
    <property type="evidence" value="ECO:0007669"/>
    <property type="project" value="UniProtKB-UniRule"/>
</dbReference>
<feature type="domain" description="K Homology" evidence="2">
    <location>
        <begin position="534"/>
        <end position="614"/>
    </location>
</feature>
<accession>A0A2V1AQK0</accession>
<feature type="domain" description="K Homology" evidence="2">
    <location>
        <begin position="12"/>
        <end position="72"/>
    </location>
</feature>
<evidence type="ECO:0000313" key="3">
    <source>
        <dbReference type="EMBL" id="PVH19241.1"/>
    </source>
</evidence>
<keyword evidence="4" id="KW-1185">Reference proteome</keyword>
<gene>
    <name evidence="3" type="ORF">CXQ85_001542</name>
</gene>
<dbReference type="PROSITE" id="PS50084">
    <property type="entry name" value="KH_TYPE_1"/>
    <property type="match status" value="1"/>
</dbReference>
<keyword evidence="1" id="KW-0694">RNA-binding</keyword>
<evidence type="ECO:0000259" key="2">
    <source>
        <dbReference type="SMART" id="SM00322"/>
    </source>
</evidence>
<dbReference type="InterPro" id="IPR004087">
    <property type="entry name" value="KH_dom"/>
</dbReference>
<dbReference type="PANTHER" id="PTHR10288">
    <property type="entry name" value="KH DOMAIN CONTAINING RNA BINDING PROTEIN"/>
    <property type="match status" value="1"/>
</dbReference>